<evidence type="ECO:0000313" key="2">
    <source>
        <dbReference type="Proteomes" id="UP000224518"/>
    </source>
</evidence>
<dbReference type="RefSeq" id="YP_010648363.1">
    <property type="nucleotide sequence ID" value="NC_070727.1"/>
</dbReference>
<dbReference type="Gene3D" id="1.10.10.60">
    <property type="entry name" value="Homeodomain-like"/>
    <property type="match status" value="1"/>
</dbReference>
<evidence type="ECO:0000313" key="1">
    <source>
        <dbReference type="EMBL" id="ARM68371.1"/>
    </source>
</evidence>
<dbReference type="GeneID" id="77923801"/>
<protein>
    <recommendedName>
        <fullName evidence="3">Phage protein</fullName>
    </recommendedName>
</protein>
<dbReference type="KEGG" id="vg:77923801"/>
<reference evidence="1 2" key="1">
    <citation type="submission" date="2017-02" db="EMBL/GenBank/DDBJ databases">
        <title>Analysis of active prophages from bacterial high-throughput sequencing data.</title>
        <authorList>
            <person name="Sun Q."/>
            <person name="Zhang X."/>
            <person name="Xing S."/>
            <person name="Tong Y.-G."/>
        </authorList>
    </citation>
    <scope>NUCLEOTIDE SEQUENCE [LARGE SCALE GENOMIC DNA]</scope>
</reference>
<organism evidence="1 2">
    <name type="scientific">Staphylococcus virus IME1354_01</name>
    <dbReference type="NCBI Taxonomy" id="3070820"/>
    <lineage>
        <taxon>Viruses</taxon>
        <taxon>Duplodnaviria</taxon>
        <taxon>Heunggongvirae</taxon>
        <taxon>Uroviricota</taxon>
        <taxon>Caudoviricetes</taxon>
        <taxon>Zhangqianvirus</taxon>
        <taxon>Zhangqianvirus IME1354</taxon>
    </lineage>
</organism>
<dbReference type="EMBL" id="KY653126">
    <property type="protein sequence ID" value="ARM68371.1"/>
    <property type="molecule type" value="Genomic_DNA"/>
</dbReference>
<accession>A0A1W6JQ60</accession>
<proteinExistence type="predicted"/>
<dbReference type="Proteomes" id="UP000224518">
    <property type="component" value="Segment"/>
</dbReference>
<sequence>MYSELEVRQLITGYHWRVNLLEHKVYEYDSTSTGQYGIEAAMPKGQGQTGDKVLVRVIRNDKDKKHSQKLIDEIEFVDKREHYITNDKNYHILQLLKQGETIKTIERLLGISRRSIYSRIDKIVETYMKHQ</sequence>
<name>A0A1W6JQ60_9CAUD</name>
<keyword evidence="2" id="KW-1185">Reference proteome</keyword>
<evidence type="ECO:0008006" key="3">
    <source>
        <dbReference type="Google" id="ProtNLM"/>
    </source>
</evidence>